<dbReference type="InterPro" id="IPR052336">
    <property type="entry name" value="MlaD_Phospholipid_Transporter"/>
</dbReference>
<feature type="transmembrane region" description="Helical" evidence="1">
    <location>
        <begin position="7"/>
        <end position="27"/>
    </location>
</feature>
<name>A0A4R5CFF6_9FLAO</name>
<dbReference type="Pfam" id="PF02470">
    <property type="entry name" value="MlaD"/>
    <property type="match status" value="1"/>
</dbReference>
<protein>
    <submittedName>
        <fullName evidence="3">MCE family protein</fullName>
    </submittedName>
</protein>
<dbReference type="PANTHER" id="PTHR33371">
    <property type="entry name" value="INTERMEMBRANE PHOSPHOLIPID TRANSPORT SYSTEM BINDING PROTEIN MLAD-RELATED"/>
    <property type="match status" value="1"/>
</dbReference>
<keyword evidence="1" id="KW-1133">Transmembrane helix</keyword>
<comment type="caution">
    <text evidence="3">The sequence shown here is derived from an EMBL/GenBank/DDBJ whole genome shotgun (WGS) entry which is preliminary data.</text>
</comment>
<dbReference type="PROSITE" id="PS50192">
    <property type="entry name" value="T_SNARE"/>
    <property type="match status" value="1"/>
</dbReference>
<keyword evidence="4" id="KW-1185">Reference proteome</keyword>
<dbReference type="OrthoDB" id="9769132at2"/>
<sequence>MKLTREIKTAILVISAILLFIWGYSFLKGKDLFNNYKTVYVEYENVEGVARSAAVTLNGFVVGKVSNISLNSNSGKILVELQLKTEFPISKSSIASIYEPGFIAGKQIAIYPNLNDKSILEDGDRIQGDVKAGLTEALKSKLVPLQEKFEKLILNSDKLVIGINNVFDKKGQQDMKKSLAELSKTMEEFHKASTSINSLLDDNKVKINGVVTNFNKVSSDFSKISDSLNKANLGKTVKNLQKTLASVDKIITDLKAGKGSMGKMLNDDALYSNLNNTSKELELLLQDVRLHPTRYINVSIFGKKDKPYVAPVKDTVAKVIN</sequence>
<evidence type="ECO:0000256" key="1">
    <source>
        <dbReference type="SAM" id="Phobius"/>
    </source>
</evidence>
<evidence type="ECO:0000313" key="3">
    <source>
        <dbReference type="EMBL" id="TDD95964.1"/>
    </source>
</evidence>
<evidence type="ECO:0000313" key="4">
    <source>
        <dbReference type="Proteomes" id="UP000295479"/>
    </source>
</evidence>
<proteinExistence type="predicted"/>
<reference evidence="3 4" key="1">
    <citation type="submission" date="2019-03" db="EMBL/GenBank/DDBJ databases">
        <title>Flavobacterium AR-3-4 sp. nov. isolated from arctic soil.</title>
        <authorList>
            <person name="Chaudhary D.K."/>
        </authorList>
    </citation>
    <scope>NUCLEOTIDE SEQUENCE [LARGE SCALE GENOMIC DNA]</scope>
    <source>
        <strain evidence="3 4">AR-3-4</strain>
    </source>
</reference>
<dbReference type="InterPro" id="IPR003399">
    <property type="entry name" value="Mce/MlaD"/>
</dbReference>
<keyword evidence="1" id="KW-0812">Transmembrane</keyword>
<keyword evidence="1" id="KW-0472">Membrane</keyword>
<evidence type="ECO:0000259" key="2">
    <source>
        <dbReference type="PROSITE" id="PS50192"/>
    </source>
</evidence>
<dbReference type="PANTHER" id="PTHR33371:SF4">
    <property type="entry name" value="INTERMEMBRANE PHOSPHOLIPID TRANSPORT SYSTEM BINDING PROTEIN MLAD"/>
    <property type="match status" value="1"/>
</dbReference>
<feature type="domain" description="T-SNARE coiled-coil homology" evidence="2">
    <location>
        <begin position="169"/>
        <end position="231"/>
    </location>
</feature>
<dbReference type="EMBL" id="SMFK01000008">
    <property type="protein sequence ID" value="TDD95964.1"/>
    <property type="molecule type" value="Genomic_DNA"/>
</dbReference>
<dbReference type="Proteomes" id="UP000295479">
    <property type="component" value="Unassembled WGS sequence"/>
</dbReference>
<organism evidence="3 4">
    <name type="scientific">Flavobacterium cellulosilyticum</name>
    <dbReference type="NCBI Taxonomy" id="2541731"/>
    <lineage>
        <taxon>Bacteria</taxon>
        <taxon>Pseudomonadati</taxon>
        <taxon>Bacteroidota</taxon>
        <taxon>Flavobacteriia</taxon>
        <taxon>Flavobacteriales</taxon>
        <taxon>Flavobacteriaceae</taxon>
        <taxon>Flavobacterium</taxon>
    </lineage>
</organism>
<gene>
    <name evidence="3" type="ORF">E0F76_12705</name>
</gene>
<accession>A0A4R5CFF6</accession>
<dbReference type="AlphaFoldDB" id="A0A4R5CFF6"/>
<dbReference type="InterPro" id="IPR000727">
    <property type="entry name" value="T_SNARE_dom"/>
</dbReference>
<dbReference type="RefSeq" id="WP_132006572.1">
    <property type="nucleotide sequence ID" value="NZ_SMFK01000008.1"/>
</dbReference>